<evidence type="ECO:0000256" key="1">
    <source>
        <dbReference type="ARBA" id="ARBA00022574"/>
    </source>
</evidence>
<dbReference type="GO" id="GO:1990234">
    <property type="term" value="C:transferase complex"/>
    <property type="evidence" value="ECO:0007669"/>
    <property type="project" value="UniProtKB-ARBA"/>
</dbReference>
<proteinExistence type="predicted"/>
<dbReference type="STRING" id="564608.C1MZ72"/>
<accession>C1MZ72</accession>
<organism evidence="5">
    <name type="scientific">Micromonas pusilla (strain CCMP1545)</name>
    <name type="common">Picoplanktonic green alga</name>
    <dbReference type="NCBI Taxonomy" id="564608"/>
    <lineage>
        <taxon>Eukaryota</taxon>
        <taxon>Viridiplantae</taxon>
        <taxon>Chlorophyta</taxon>
        <taxon>Mamiellophyceae</taxon>
        <taxon>Mamiellales</taxon>
        <taxon>Mamiellaceae</taxon>
        <taxon>Micromonas</taxon>
    </lineage>
</organism>
<dbReference type="RefSeq" id="XP_003060908.1">
    <property type="nucleotide sequence ID" value="XM_003060862.1"/>
</dbReference>
<dbReference type="eggNOG" id="KOG0288">
    <property type="taxonomic scope" value="Eukaryota"/>
</dbReference>
<keyword evidence="1 3" id="KW-0853">WD repeat</keyword>
<gene>
    <name evidence="4" type="ORF">MICPUCDRAFT_19797</name>
</gene>
<dbReference type="InterPro" id="IPR036322">
    <property type="entry name" value="WD40_repeat_dom_sf"/>
</dbReference>
<dbReference type="InterPro" id="IPR001680">
    <property type="entry name" value="WD40_rpt"/>
</dbReference>
<dbReference type="PANTHER" id="PTHR22847">
    <property type="entry name" value="WD40 REPEAT PROTEIN"/>
    <property type="match status" value="1"/>
</dbReference>
<dbReference type="CDD" id="cd00200">
    <property type="entry name" value="WD40"/>
    <property type="match status" value="1"/>
</dbReference>
<dbReference type="PRINTS" id="PR00320">
    <property type="entry name" value="GPROTEINBRPT"/>
</dbReference>
<feature type="repeat" description="WD" evidence="3">
    <location>
        <begin position="29"/>
        <end position="61"/>
    </location>
</feature>
<dbReference type="SMART" id="SM00320">
    <property type="entry name" value="WD40"/>
    <property type="match status" value="7"/>
</dbReference>
<dbReference type="PROSITE" id="PS50294">
    <property type="entry name" value="WD_REPEATS_REGION"/>
    <property type="match status" value="1"/>
</dbReference>
<keyword evidence="2" id="KW-0677">Repeat</keyword>
<evidence type="ECO:0000313" key="4">
    <source>
        <dbReference type="EMBL" id="EEH54558.1"/>
    </source>
</evidence>
<protein>
    <submittedName>
        <fullName evidence="4">Predicted protein</fullName>
    </submittedName>
</protein>
<dbReference type="PANTHER" id="PTHR22847:SF637">
    <property type="entry name" value="WD REPEAT DOMAIN 5B"/>
    <property type="match status" value="1"/>
</dbReference>
<dbReference type="Gene3D" id="2.130.10.10">
    <property type="entry name" value="YVTN repeat-like/Quinoprotein amine dehydrogenase"/>
    <property type="match status" value="1"/>
</dbReference>
<dbReference type="AlphaFoldDB" id="C1MZ72"/>
<dbReference type="PROSITE" id="PS50082">
    <property type="entry name" value="WD_REPEATS_2"/>
    <property type="match status" value="3"/>
</dbReference>
<evidence type="ECO:0000256" key="3">
    <source>
        <dbReference type="PROSITE-ProRule" id="PRU00221"/>
    </source>
</evidence>
<reference evidence="4 5" key="1">
    <citation type="journal article" date="2009" name="Science">
        <title>Green evolution and dynamic adaptations revealed by genomes of the marine picoeukaryotes Micromonas.</title>
        <authorList>
            <person name="Worden A.Z."/>
            <person name="Lee J.H."/>
            <person name="Mock T."/>
            <person name="Rouze P."/>
            <person name="Simmons M.P."/>
            <person name="Aerts A.L."/>
            <person name="Allen A.E."/>
            <person name="Cuvelier M.L."/>
            <person name="Derelle E."/>
            <person name="Everett M.V."/>
            <person name="Foulon E."/>
            <person name="Grimwood J."/>
            <person name="Gundlach H."/>
            <person name="Henrissat B."/>
            <person name="Napoli C."/>
            <person name="McDonald S.M."/>
            <person name="Parker M.S."/>
            <person name="Rombauts S."/>
            <person name="Salamov A."/>
            <person name="Von Dassow P."/>
            <person name="Badger J.H."/>
            <person name="Coutinho P.M."/>
            <person name="Demir E."/>
            <person name="Dubchak I."/>
            <person name="Gentemann C."/>
            <person name="Eikrem W."/>
            <person name="Gready J.E."/>
            <person name="John U."/>
            <person name="Lanier W."/>
            <person name="Lindquist E.A."/>
            <person name="Lucas S."/>
            <person name="Mayer K.F."/>
            <person name="Moreau H."/>
            <person name="Not F."/>
            <person name="Otillar R."/>
            <person name="Panaud O."/>
            <person name="Pangilinan J."/>
            <person name="Paulsen I."/>
            <person name="Piegu B."/>
            <person name="Poliakov A."/>
            <person name="Robbens S."/>
            <person name="Schmutz J."/>
            <person name="Toulza E."/>
            <person name="Wyss T."/>
            <person name="Zelensky A."/>
            <person name="Zhou K."/>
            <person name="Armbrust E.V."/>
            <person name="Bhattacharya D."/>
            <person name="Goodenough U.W."/>
            <person name="Van de Peer Y."/>
            <person name="Grigoriev I.V."/>
        </authorList>
    </citation>
    <scope>NUCLEOTIDE SEQUENCE [LARGE SCALE GENOMIC DNA]</scope>
    <source>
        <strain evidence="4 5">CCMP1545</strain>
    </source>
</reference>
<dbReference type="InterPro" id="IPR015943">
    <property type="entry name" value="WD40/YVTN_repeat-like_dom_sf"/>
</dbReference>
<sequence length="335" mass="34504">MRSLTTAPGQGGSRARSGGYFPARKRLVIRANVGGTHRVAFTAGGDVLATAGDDKVVSLWDAGSGVATGPGRLAGHAGALLDVDFSGGENGGGGGGGDLTVLGAGADKSIRLWDAVTGKCRHALRGHAEKVCAARFSPFENTRAASCSHDKTIKVWDLNKGFCVASIMCASNCNAVTYGDGAGVVVTGHFDGAARVWDVRRKPGNACDPIEVRAHEQHVTSVTAMPNNRAQFLTSGKDHTLKLIDLRGGAQGEVVKTIKASGYRVWTQWANACVSPDGAHVVAGGADGAVFVWSLSDEGLKVTLRGHDAAVATCAWGQSGLATADKNGVAVLWSE</sequence>
<dbReference type="Proteomes" id="UP000001876">
    <property type="component" value="Unassembled WGS sequence"/>
</dbReference>
<dbReference type="GeneID" id="9686603"/>
<name>C1MZ72_MICPC</name>
<evidence type="ECO:0000256" key="2">
    <source>
        <dbReference type="ARBA" id="ARBA00022737"/>
    </source>
</evidence>
<dbReference type="SUPFAM" id="SSF50978">
    <property type="entry name" value="WD40 repeat-like"/>
    <property type="match status" value="1"/>
</dbReference>
<feature type="repeat" description="WD" evidence="3">
    <location>
        <begin position="275"/>
        <end position="303"/>
    </location>
</feature>
<keyword evidence="5" id="KW-1185">Reference proteome</keyword>
<dbReference type="InterPro" id="IPR020472">
    <property type="entry name" value="WD40_PAC1"/>
</dbReference>
<dbReference type="OrthoDB" id="506888at2759"/>
<evidence type="ECO:0000313" key="5">
    <source>
        <dbReference type="Proteomes" id="UP000001876"/>
    </source>
</evidence>
<dbReference type="EMBL" id="GG663743">
    <property type="protein sequence ID" value="EEH54558.1"/>
    <property type="molecule type" value="Genomic_DNA"/>
</dbReference>
<dbReference type="InterPro" id="IPR019775">
    <property type="entry name" value="WD40_repeat_CS"/>
</dbReference>
<dbReference type="PROSITE" id="PS00678">
    <property type="entry name" value="WD_REPEATS_1"/>
    <property type="match status" value="1"/>
</dbReference>
<dbReference type="Pfam" id="PF00400">
    <property type="entry name" value="WD40"/>
    <property type="match status" value="4"/>
</dbReference>
<dbReference type="KEGG" id="mpp:MICPUCDRAFT_19797"/>
<feature type="repeat" description="WD" evidence="3">
    <location>
        <begin position="124"/>
        <end position="166"/>
    </location>
</feature>